<dbReference type="EMBL" id="CP007739">
    <property type="protein sequence ID" value="AIE61681.1"/>
    <property type="molecule type" value="Genomic_DNA"/>
</dbReference>
<accession>A0A068LV67</accession>
<evidence type="ECO:0000313" key="2">
    <source>
        <dbReference type="Proteomes" id="UP000027602"/>
    </source>
</evidence>
<reference evidence="1 2" key="1">
    <citation type="journal article" date="2015" name="BMC Genomics">
        <title>Transcriptome analysis of thermophilic methylotrophic Bacillus methanolicus MGA3 using RNA-sequencing provides detailed insights into its previously uncharted transcriptional landscape.</title>
        <authorList>
            <person name="Irla M."/>
            <person name="Neshat A."/>
            <person name="Brautaset T."/>
            <person name="Ruckert C."/>
            <person name="Kalinowski J."/>
            <person name="Wendisch V.F."/>
        </authorList>
    </citation>
    <scope>NUCLEOTIDE SEQUENCE [LARGE SCALE GENOMIC DNA]</scope>
    <source>
        <strain evidence="2">MGA3 / ATCC 53907</strain>
    </source>
</reference>
<name>A0A068LV67_BACMM</name>
<dbReference type="STRING" id="796606.BMMGA3_16660"/>
<sequence>MLDRTSYIAGILYYLTNDADVKKVAIKILNGELTLKEASKNKTVKRYLSLAEKQFKSKNVSEPMHKQIIEFIEKNLYEYI</sequence>
<proteinExistence type="predicted"/>
<protein>
    <submittedName>
        <fullName evidence="1">Uncharacterized protein</fullName>
    </submittedName>
</protein>
<organism evidence="1 2">
    <name type="scientific">Bacillus methanolicus (strain MGA3 / ATCC 53907)</name>
    <dbReference type="NCBI Taxonomy" id="796606"/>
    <lineage>
        <taxon>Bacteria</taxon>
        <taxon>Bacillati</taxon>
        <taxon>Bacillota</taxon>
        <taxon>Bacilli</taxon>
        <taxon>Bacillales</taxon>
        <taxon>Bacillaceae</taxon>
        <taxon>Bacillus</taxon>
    </lineage>
</organism>
<dbReference type="AlphaFoldDB" id="A0A068LV67"/>
<dbReference type="RefSeq" id="WP_034669143.1">
    <property type="nucleotide sequence ID" value="NZ_ADWW01000001.1"/>
</dbReference>
<evidence type="ECO:0000313" key="1">
    <source>
        <dbReference type="EMBL" id="AIE61681.1"/>
    </source>
</evidence>
<dbReference type="OrthoDB" id="2926879at2"/>
<dbReference type="Proteomes" id="UP000027602">
    <property type="component" value="Chromosome"/>
</dbReference>
<keyword evidence="2" id="KW-1185">Reference proteome</keyword>
<gene>
    <name evidence="1" type="ORF">BMMGA3_16660</name>
</gene>
<dbReference type="KEGG" id="bmet:BMMGA3_16660"/>
<dbReference type="HOGENOM" id="CLU_2582397_0_0_9"/>